<sequence>MMAVPETNRLNKNTHAELTEFHTVPFIREDGMEAQVRQLEQTLNASPIPDKHTINLLGRKQIRDNFFRRPYDITEAV</sequence>
<protein>
    <submittedName>
        <fullName evidence="1">Uncharacterized protein</fullName>
    </submittedName>
</protein>
<dbReference type="AlphaFoldDB" id="A0A1X3DE01"/>
<reference evidence="2" key="1">
    <citation type="submission" date="2017-01" db="EMBL/GenBank/DDBJ databases">
        <authorList>
            <person name="Wolfgang W.J."/>
            <person name="Cole J."/>
            <person name="Wroblewski D."/>
            <person name="Mcginnis J."/>
            <person name="Musser K.A."/>
        </authorList>
    </citation>
    <scope>NUCLEOTIDE SEQUENCE [LARGE SCALE GENOMIC DNA]</scope>
    <source>
        <strain evidence="2">DSM 19151</strain>
    </source>
</reference>
<dbReference type="RefSeq" id="WP_143824318.1">
    <property type="nucleotide sequence ID" value="NZ_CP059570.1"/>
</dbReference>
<gene>
    <name evidence="1" type="ORF">BWD09_04095</name>
</gene>
<evidence type="ECO:0000313" key="1">
    <source>
        <dbReference type="EMBL" id="OSI17942.1"/>
    </source>
</evidence>
<name>A0A1X3DE01_9NEIS</name>
<dbReference type="Proteomes" id="UP000193118">
    <property type="component" value="Unassembled WGS sequence"/>
</dbReference>
<comment type="caution">
    <text evidence="1">The sequence shown here is derived from an EMBL/GenBank/DDBJ whole genome shotgun (WGS) entry which is preliminary data.</text>
</comment>
<dbReference type="STRING" id="194197.BWD09_04095"/>
<dbReference type="GeneID" id="94581889"/>
<proteinExistence type="predicted"/>
<evidence type="ECO:0000313" key="2">
    <source>
        <dbReference type="Proteomes" id="UP000193118"/>
    </source>
</evidence>
<keyword evidence="2" id="KW-1185">Reference proteome</keyword>
<dbReference type="EMBL" id="MTBO01000006">
    <property type="protein sequence ID" value="OSI17942.1"/>
    <property type="molecule type" value="Genomic_DNA"/>
</dbReference>
<organism evidence="1 2">
    <name type="scientific">Neisseria dentiae</name>
    <dbReference type="NCBI Taxonomy" id="194197"/>
    <lineage>
        <taxon>Bacteria</taxon>
        <taxon>Pseudomonadati</taxon>
        <taxon>Pseudomonadota</taxon>
        <taxon>Betaproteobacteria</taxon>
        <taxon>Neisseriales</taxon>
        <taxon>Neisseriaceae</taxon>
        <taxon>Neisseria</taxon>
    </lineage>
</organism>
<accession>A0A1X3DE01</accession>